<dbReference type="SMART" id="SM00347">
    <property type="entry name" value="HTH_MARR"/>
    <property type="match status" value="1"/>
</dbReference>
<dbReference type="InterPro" id="IPR036390">
    <property type="entry name" value="WH_DNA-bd_sf"/>
</dbReference>
<protein>
    <submittedName>
        <fullName evidence="2">MarR family transcriptional regulator</fullName>
    </submittedName>
</protein>
<comment type="caution">
    <text evidence="2">The sequence shown here is derived from an EMBL/GenBank/DDBJ whole genome shotgun (WGS) entry which is preliminary data.</text>
</comment>
<gene>
    <name evidence="2" type="ORF">OM076_36995</name>
</gene>
<name>A0A9X3N382_9ACTN</name>
<dbReference type="InterPro" id="IPR039422">
    <property type="entry name" value="MarR/SlyA-like"/>
</dbReference>
<dbReference type="PRINTS" id="PR00598">
    <property type="entry name" value="HTHMARR"/>
</dbReference>
<dbReference type="GO" id="GO:0003700">
    <property type="term" value="F:DNA-binding transcription factor activity"/>
    <property type="evidence" value="ECO:0007669"/>
    <property type="project" value="InterPro"/>
</dbReference>
<feature type="domain" description="HTH marR-type" evidence="1">
    <location>
        <begin position="1"/>
        <end position="137"/>
    </location>
</feature>
<proteinExistence type="predicted"/>
<dbReference type="PANTHER" id="PTHR33164">
    <property type="entry name" value="TRANSCRIPTIONAL REGULATOR, MARR FAMILY"/>
    <property type="match status" value="1"/>
</dbReference>
<organism evidence="2 3">
    <name type="scientific">Solirubrobacter ginsenosidimutans</name>
    <dbReference type="NCBI Taxonomy" id="490573"/>
    <lineage>
        <taxon>Bacteria</taxon>
        <taxon>Bacillati</taxon>
        <taxon>Actinomycetota</taxon>
        <taxon>Thermoleophilia</taxon>
        <taxon>Solirubrobacterales</taxon>
        <taxon>Solirubrobacteraceae</taxon>
        <taxon>Solirubrobacter</taxon>
    </lineage>
</organism>
<dbReference type="InterPro" id="IPR036388">
    <property type="entry name" value="WH-like_DNA-bd_sf"/>
</dbReference>
<evidence type="ECO:0000313" key="3">
    <source>
        <dbReference type="Proteomes" id="UP001149140"/>
    </source>
</evidence>
<dbReference type="PANTHER" id="PTHR33164:SF89">
    <property type="entry name" value="MARR FAMILY REGULATORY PROTEIN"/>
    <property type="match status" value="1"/>
</dbReference>
<accession>A0A9X3N382</accession>
<dbReference type="EMBL" id="JAPDOD010000054">
    <property type="protein sequence ID" value="MDA0165922.1"/>
    <property type="molecule type" value="Genomic_DNA"/>
</dbReference>
<dbReference type="Gene3D" id="1.10.10.10">
    <property type="entry name" value="Winged helix-like DNA-binding domain superfamily/Winged helix DNA-binding domain"/>
    <property type="match status" value="1"/>
</dbReference>
<dbReference type="SUPFAM" id="SSF46785">
    <property type="entry name" value="Winged helix' DNA-binding domain"/>
    <property type="match status" value="1"/>
</dbReference>
<sequence>MIEFPQGITDRPALLLVKVGNAIVTQSEDPLVAMGLSGRQYMVLAVLSSDAPPSQLELAGLCGLLPAQIVPVIDEMERRGFVTRQRSETDRRRSMVNLTDQGREILARADALGQSLVEQLDPELRETVVSALSRSYNTWP</sequence>
<evidence type="ECO:0000313" key="2">
    <source>
        <dbReference type="EMBL" id="MDA0165922.1"/>
    </source>
</evidence>
<dbReference type="PROSITE" id="PS50995">
    <property type="entry name" value="HTH_MARR_2"/>
    <property type="match status" value="1"/>
</dbReference>
<dbReference type="AlphaFoldDB" id="A0A9X3N382"/>
<dbReference type="GO" id="GO:0006950">
    <property type="term" value="P:response to stress"/>
    <property type="evidence" value="ECO:0007669"/>
    <property type="project" value="TreeGrafter"/>
</dbReference>
<dbReference type="Pfam" id="PF01047">
    <property type="entry name" value="MarR"/>
    <property type="match status" value="1"/>
</dbReference>
<keyword evidence="3" id="KW-1185">Reference proteome</keyword>
<reference evidence="2" key="1">
    <citation type="submission" date="2022-10" db="EMBL/GenBank/DDBJ databases">
        <title>The WGS of Solirubrobacter ginsenosidimutans DSM 21036.</title>
        <authorList>
            <person name="Jiang Z."/>
        </authorList>
    </citation>
    <scope>NUCLEOTIDE SEQUENCE</scope>
    <source>
        <strain evidence="2">DSM 21036</strain>
    </source>
</reference>
<dbReference type="Proteomes" id="UP001149140">
    <property type="component" value="Unassembled WGS sequence"/>
</dbReference>
<evidence type="ECO:0000259" key="1">
    <source>
        <dbReference type="PROSITE" id="PS50995"/>
    </source>
</evidence>
<dbReference type="RefSeq" id="WP_270045185.1">
    <property type="nucleotide sequence ID" value="NZ_JAPDOD010000054.1"/>
</dbReference>
<dbReference type="InterPro" id="IPR000835">
    <property type="entry name" value="HTH_MarR-typ"/>
</dbReference>